<dbReference type="Proteomes" id="UP000014760">
    <property type="component" value="Unassembled WGS sequence"/>
</dbReference>
<dbReference type="EMBL" id="KB308811">
    <property type="protein sequence ID" value="ELT96462.1"/>
    <property type="molecule type" value="Genomic_DNA"/>
</dbReference>
<dbReference type="EMBL" id="AMQN01011291">
    <property type="status" value="NOT_ANNOTATED_CDS"/>
    <property type="molecule type" value="Genomic_DNA"/>
</dbReference>
<dbReference type="PROSITE" id="PS50404">
    <property type="entry name" value="GST_NTER"/>
    <property type="match status" value="1"/>
</dbReference>
<organism evidence="3">
    <name type="scientific">Capitella teleta</name>
    <name type="common">Polychaete worm</name>
    <dbReference type="NCBI Taxonomy" id="283909"/>
    <lineage>
        <taxon>Eukaryota</taxon>
        <taxon>Metazoa</taxon>
        <taxon>Spiralia</taxon>
        <taxon>Lophotrochozoa</taxon>
        <taxon>Annelida</taxon>
        <taxon>Polychaeta</taxon>
        <taxon>Sedentaria</taxon>
        <taxon>Scolecida</taxon>
        <taxon>Capitellidae</taxon>
        <taxon>Capitella</taxon>
    </lineage>
</organism>
<dbReference type="SUPFAM" id="SSF47616">
    <property type="entry name" value="GST C-terminal domain-like"/>
    <property type="match status" value="1"/>
</dbReference>
<feature type="domain" description="GST N-terminal" evidence="1">
    <location>
        <begin position="2"/>
        <end position="79"/>
    </location>
</feature>
<reference evidence="4" key="3">
    <citation type="submission" date="2015-06" db="UniProtKB">
        <authorList>
            <consortium name="EnsemblMetazoa"/>
        </authorList>
    </citation>
    <scope>IDENTIFICATION</scope>
</reference>
<evidence type="ECO:0000313" key="4">
    <source>
        <dbReference type="EnsemblMetazoa" id="CapteP169414"/>
    </source>
</evidence>
<dbReference type="Pfam" id="PF02798">
    <property type="entry name" value="GST_N"/>
    <property type="match status" value="1"/>
</dbReference>
<dbReference type="SFLD" id="SFLDG01205">
    <property type="entry name" value="AMPS.1"/>
    <property type="match status" value="1"/>
</dbReference>
<dbReference type="STRING" id="283909.R7TS82"/>
<dbReference type="GO" id="GO:0004364">
    <property type="term" value="F:glutathione transferase activity"/>
    <property type="evidence" value="ECO:0007669"/>
    <property type="project" value="TreeGrafter"/>
</dbReference>
<sequence>MKNFKLTYFKGRGRAELIRWIFQQSNVVYEDCRIERDEWAKLKPETPFQQLPILEIDGHVFSQSLAIARFLAKQFGLVGETLEDEAQADMLVNCCEDLVNGMGAAHFEKDAEKKAEMISKFEEKMKSQLSLLESLLKLNRGGDAWFIGDQVTWADLAVAIYTGDWIEPIGVEPEWSLYPKLSAHRKRVLALPRIADWLKRRPLTPM</sequence>
<dbReference type="InterPro" id="IPR040079">
    <property type="entry name" value="Glutathione_S-Trfase"/>
</dbReference>
<evidence type="ECO:0008006" key="6">
    <source>
        <dbReference type="Google" id="ProtNLM"/>
    </source>
</evidence>
<evidence type="ECO:0000313" key="5">
    <source>
        <dbReference type="Proteomes" id="UP000014760"/>
    </source>
</evidence>
<reference evidence="3 5" key="2">
    <citation type="journal article" date="2013" name="Nature">
        <title>Insights into bilaterian evolution from three spiralian genomes.</title>
        <authorList>
            <person name="Simakov O."/>
            <person name="Marletaz F."/>
            <person name="Cho S.J."/>
            <person name="Edsinger-Gonzales E."/>
            <person name="Havlak P."/>
            <person name="Hellsten U."/>
            <person name="Kuo D.H."/>
            <person name="Larsson T."/>
            <person name="Lv J."/>
            <person name="Arendt D."/>
            <person name="Savage R."/>
            <person name="Osoegawa K."/>
            <person name="de Jong P."/>
            <person name="Grimwood J."/>
            <person name="Chapman J.A."/>
            <person name="Shapiro H."/>
            <person name="Aerts A."/>
            <person name="Otillar R.P."/>
            <person name="Terry A.Y."/>
            <person name="Boore J.L."/>
            <person name="Grigoriev I.V."/>
            <person name="Lindberg D.R."/>
            <person name="Seaver E.C."/>
            <person name="Weisblat D.A."/>
            <person name="Putnam N.H."/>
            <person name="Rokhsar D.S."/>
        </authorList>
    </citation>
    <scope>NUCLEOTIDE SEQUENCE</scope>
    <source>
        <strain evidence="3 5">I ESC-2004</strain>
    </source>
</reference>
<dbReference type="Pfam" id="PF14497">
    <property type="entry name" value="GST_C_3"/>
    <property type="match status" value="1"/>
</dbReference>
<dbReference type="EnsemblMetazoa" id="CapteT169414">
    <property type="protein sequence ID" value="CapteP169414"/>
    <property type="gene ID" value="CapteG169414"/>
</dbReference>
<dbReference type="PANTHER" id="PTHR11571">
    <property type="entry name" value="GLUTATHIONE S-TRANSFERASE"/>
    <property type="match status" value="1"/>
</dbReference>
<evidence type="ECO:0000313" key="3">
    <source>
        <dbReference type="EMBL" id="ELT96462.1"/>
    </source>
</evidence>
<dbReference type="InterPro" id="IPR004045">
    <property type="entry name" value="Glutathione_S-Trfase_N"/>
</dbReference>
<gene>
    <name evidence="3" type="ORF">CAPTEDRAFT_169414</name>
</gene>
<keyword evidence="5" id="KW-1185">Reference proteome</keyword>
<dbReference type="Gene3D" id="3.40.30.10">
    <property type="entry name" value="Glutaredoxin"/>
    <property type="match status" value="1"/>
</dbReference>
<dbReference type="InterPro" id="IPR010987">
    <property type="entry name" value="Glutathione-S-Trfase_C-like"/>
</dbReference>
<dbReference type="AlphaFoldDB" id="R7TS82"/>
<name>R7TS82_CAPTE</name>
<dbReference type="InterPro" id="IPR050213">
    <property type="entry name" value="GST_superfamily"/>
</dbReference>
<dbReference type="GO" id="GO:0006749">
    <property type="term" value="P:glutathione metabolic process"/>
    <property type="evidence" value="ECO:0007669"/>
    <property type="project" value="TreeGrafter"/>
</dbReference>
<dbReference type="OrthoDB" id="414243at2759"/>
<dbReference type="SFLD" id="SFLDS00019">
    <property type="entry name" value="Glutathione_Transferase_(cytos"/>
    <property type="match status" value="1"/>
</dbReference>
<dbReference type="InterPro" id="IPR004046">
    <property type="entry name" value="GST_C"/>
</dbReference>
<protein>
    <recommendedName>
        <fullName evidence="6">Glutathione transferase</fullName>
    </recommendedName>
</protein>
<accession>R7TS82</accession>
<dbReference type="FunFam" id="3.40.30.10:FF:000543">
    <property type="entry name" value="Hematopoietic prostaglandin D synthase"/>
    <property type="match status" value="1"/>
</dbReference>
<proteinExistence type="predicted"/>
<evidence type="ECO:0000259" key="2">
    <source>
        <dbReference type="PROSITE" id="PS50405"/>
    </source>
</evidence>
<dbReference type="CDD" id="cd03039">
    <property type="entry name" value="GST_N_Sigma_like"/>
    <property type="match status" value="1"/>
</dbReference>
<dbReference type="InterPro" id="IPR036282">
    <property type="entry name" value="Glutathione-S-Trfase_C_sf"/>
</dbReference>
<dbReference type="FunFam" id="1.20.1050.10:FF:000030">
    <property type="entry name" value="Glutathione S-transferase S1"/>
    <property type="match status" value="1"/>
</dbReference>
<dbReference type="SUPFAM" id="SSF52833">
    <property type="entry name" value="Thioredoxin-like"/>
    <property type="match status" value="1"/>
</dbReference>
<dbReference type="OMA" id="TEMEQCH"/>
<reference evidence="5" key="1">
    <citation type="submission" date="2012-12" db="EMBL/GenBank/DDBJ databases">
        <authorList>
            <person name="Hellsten U."/>
            <person name="Grimwood J."/>
            <person name="Chapman J.A."/>
            <person name="Shapiro H."/>
            <person name="Aerts A."/>
            <person name="Otillar R.P."/>
            <person name="Terry A.Y."/>
            <person name="Boore J.L."/>
            <person name="Simakov O."/>
            <person name="Marletaz F."/>
            <person name="Cho S.-J."/>
            <person name="Edsinger-Gonzales E."/>
            <person name="Havlak P."/>
            <person name="Kuo D.-H."/>
            <person name="Larsson T."/>
            <person name="Lv J."/>
            <person name="Arendt D."/>
            <person name="Savage R."/>
            <person name="Osoegawa K."/>
            <person name="de Jong P."/>
            <person name="Lindberg D.R."/>
            <person name="Seaver E.C."/>
            <person name="Weisblat D.A."/>
            <person name="Putnam N.H."/>
            <person name="Grigoriev I.V."/>
            <person name="Rokhsar D.S."/>
        </authorList>
    </citation>
    <scope>NUCLEOTIDE SEQUENCE</scope>
    <source>
        <strain evidence="5">I ESC-2004</strain>
    </source>
</reference>
<dbReference type="CDD" id="cd03192">
    <property type="entry name" value="GST_C_Sigma_like"/>
    <property type="match status" value="1"/>
</dbReference>
<dbReference type="PANTHER" id="PTHR11571:SF150">
    <property type="entry name" value="GLUTATHIONE S-TRANSFERASE"/>
    <property type="match status" value="1"/>
</dbReference>
<evidence type="ECO:0000259" key="1">
    <source>
        <dbReference type="PROSITE" id="PS50404"/>
    </source>
</evidence>
<dbReference type="SFLD" id="SFLDG00363">
    <property type="entry name" value="AMPS_(cytGST):_Alpha-__Mu-__Pi"/>
    <property type="match status" value="1"/>
</dbReference>
<dbReference type="HOGENOM" id="CLU_039475_1_0_1"/>
<feature type="domain" description="GST C-terminal" evidence="2">
    <location>
        <begin position="81"/>
        <end position="206"/>
    </location>
</feature>
<dbReference type="InterPro" id="IPR036249">
    <property type="entry name" value="Thioredoxin-like_sf"/>
</dbReference>
<dbReference type="Gene3D" id="1.20.1050.10">
    <property type="match status" value="1"/>
</dbReference>
<dbReference type="PROSITE" id="PS50405">
    <property type="entry name" value="GST_CTER"/>
    <property type="match status" value="1"/>
</dbReference>